<dbReference type="EMBL" id="CP048659">
    <property type="protein sequence ID" value="QOW47841.1"/>
    <property type="molecule type" value="Genomic_DNA"/>
</dbReference>
<evidence type="ECO:0000313" key="1">
    <source>
        <dbReference type="EMBL" id="QOW47841.1"/>
    </source>
</evidence>
<evidence type="ECO:0000313" key="2">
    <source>
        <dbReference type="Proteomes" id="UP000593966"/>
    </source>
</evidence>
<gene>
    <name evidence="1" type="ORF">G0028_03690</name>
</gene>
<dbReference type="RefSeq" id="WP_130074251.1">
    <property type="nucleotide sequence ID" value="NZ_CP048659.1"/>
</dbReference>
<dbReference type="AlphaFoldDB" id="A0A4Q4GXJ7"/>
<reference evidence="1 2" key="1">
    <citation type="submission" date="2020-02" db="EMBL/GenBank/DDBJ databases">
        <title>Tigecycline-resistant Acinetobacter species from pigs and migratory birds.</title>
        <authorList>
            <person name="Chen C."/>
            <person name="Sun J."/>
            <person name="Liao X.-P."/>
            <person name="Liu Y.-H."/>
        </authorList>
    </citation>
    <scope>NUCLEOTIDE SEQUENCE [LARGE SCALE GENOMIC DNA]</scope>
    <source>
        <strain evidence="1 2">YH12207_T</strain>
    </source>
</reference>
<accession>A0A4Q4GXJ7</accession>
<dbReference type="OrthoDB" id="6710077at2"/>
<keyword evidence="2" id="KW-1185">Reference proteome</keyword>
<proteinExistence type="predicted"/>
<dbReference type="Gene3D" id="3.90.70.10">
    <property type="entry name" value="Cysteine proteinases"/>
    <property type="match status" value="1"/>
</dbReference>
<organism evidence="1 2">
    <name type="scientific">Acinetobacter piscicola</name>
    <dbReference type="NCBI Taxonomy" id="2006115"/>
    <lineage>
        <taxon>Bacteria</taxon>
        <taxon>Pseudomonadati</taxon>
        <taxon>Pseudomonadota</taxon>
        <taxon>Gammaproteobacteria</taxon>
        <taxon>Moraxellales</taxon>
        <taxon>Moraxellaceae</taxon>
        <taxon>Acinetobacter</taxon>
    </lineage>
</organism>
<dbReference type="Proteomes" id="UP000593966">
    <property type="component" value="Chromosome"/>
</dbReference>
<name>A0A4Q4GXJ7_9GAMM</name>
<protein>
    <submittedName>
        <fullName evidence="1">Peptidase C39</fullName>
    </submittedName>
</protein>
<sequence length="173" mass="19482">MPDEILNLPSNCGVFALWCVVRQYGLDIQPLQLIELSRHDAEDGTFSIGLAVALYKMGFEVSFYSDPDPDQHVKEQVAYFEAEQLGIAVLPALSYESIQHEIEENQALVIVFYDDLEGVGNHSLVYSIDEDEICFFDSLDAMQRDVFEKQRLAEGICQQAIVIHCYQAATPLS</sequence>